<dbReference type="SUPFAM" id="SSF82607">
    <property type="entry name" value="YbaB-like"/>
    <property type="match status" value="1"/>
</dbReference>
<evidence type="ECO:0000313" key="2">
    <source>
        <dbReference type="Proteomes" id="UP000190797"/>
    </source>
</evidence>
<dbReference type="Gene3D" id="3.30.1310.10">
    <property type="entry name" value="Nucleoid-associated protein YbaB-like domain"/>
    <property type="match status" value="1"/>
</dbReference>
<dbReference type="GO" id="GO:0003677">
    <property type="term" value="F:DNA binding"/>
    <property type="evidence" value="ECO:0007669"/>
    <property type="project" value="InterPro"/>
</dbReference>
<dbReference type="InterPro" id="IPR036894">
    <property type="entry name" value="YbaB-like_sf"/>
</dbReference>
<keyword evidence="2" id="KW-1185">Reference proteome</keyword>
<evidence type="ECO:0008006" key="3">
    <source>
        <dbReference type="Google" id="ProtNLM"/>
    </source>
</evidence>
<gene>
    <name evidence="1" type="ORF">BKM31_16650</name>
</gene>
<dbReference type="AlphaFoldDB" id="A0A1U9ZY43"/>
<dbReference type="KEGG" id="noa:BKM31_16650"/>
<reference evidence="2" key="1">
    <citation type="journal article" date="2017" name="Med. Chem. Commun.">
        <title>Nonomuraea sp. ATCC 55076 harbours the largest actinomycete chromosome to date and the kistamicin biosynthetic gene cluster.</title>
        <authorList>
            <person name="Nazari B."/>
            <person name="Forneris C.C."/>
            <person name="Gibson M.I."/>
            <person name="Moon K."/>
            <person name="Schramma K.R."/>
            <person name="Seyedsayamdost M.R."/>
        </authorList>
    </citation>
    <scope>NUCLEOTIDE SEQUENCE [LARGE SCALE GENOMIC DNA]</scope>
    <source>
        <strain evidence="2">ATCC 55076</strain>
    </source>
</reference>
<accession>A0A1U9ZY43</accession>
<dbReference type="Pfam" id="PF02575">
    <property type="entry name" value="YbaB_DNA_bd"/>
    <property type="match status" value="1"/>
</dbReference>
<evidence type="ECO:0000313" key="1">
    <source>
        <dbReference type="EMBL" id="AQZ62872.1"/>
    </source>
</evidence>
<protein>
    <recommendedName>
        <fullName evidence="3">Nucleoid-associated protein, YbaB/EbfC family</fullName>
    </recommendedName>
</protein>
<dbReference type="Proteomes" id="UP000190797">
    <property type="component" value="Chromosome"/>
</dbReference>
<dbReference type="STRING" id="1909395.BKM31_16650"/>
<dbReference type="EMBL" id="CP017717">
    <property type="protein sequence ID" value="AQZ62872.1"/>
    <property type="molecule type" value="Genomic_DNA"/>
</dbReference>
<dbReference type="OrthoDB" id="3625992at2"/>
<proteinExistence type="predicted"/>
<name>A0A1U9ZY43_9ACTN</name>
<dbReference type="InterPro" id="IPR004401">
    <property type="entry name" value="YbaB/EbfC"/>
</dbReference>
<sequence>MGATERPDVAAMRAYADELRQMFNRLQDEGLELHAKAKAVQVTETSPDGLVSVTVGARGELIRLDLDPRIYRRPDARALADTIAETARKAAAKAQENVMRILEPVIPADQFKAHLDGDVETVLARLADDMGGGR</sequence>
<organism evidence="1 2">
    <name type="scientific">[Actinomadura] parvosata subsp. kistnae</name>
    <dbReference type="NCBI Taxonomy" id="1909395"/>
    <lineage>
        <taxon>Bacteria</taxon>
        <taxon>Bacillati</taxon>
        <taxon>Actinomycetota</taxon>
        <taxon>Actinomycetes</taxon>
        <taxon>Streptosporangiales</taxon>
        <taxon>Streptosporangiaceae</taxon>
        <taxon>Nonomuraea</taxon>
    </lineage>
</organism>